<accession>A0AAV7K999</accession>
<dbReference type="InterPro" id="IPR001611">
    <property type="entry name" value="Leu-rich_rpt"/>
</dbReference>
<dbReference type="SUPFAM" id="SSF52058">
    <property type="entry name" value="L domain-like"/>
    <property type="match status" value="1"/>
</dbReference>
<dbReference type="InterPro" id="IPR050836">
    <property type="entry name" value="SDS22/Internalin_LRR"/>
</dbReference>
<dbReference type="SMART" id="SM00364">
    <property type="entry name" value="LRR_BAC"/>
    <property type="match status" value="4"/>
</dbReference>
<protein>
    <submittedName>
        <fullName evidence="3">Uncharacterized protein</fullName>
    </submittedName>
</protein>
<dbReference type="EMBL" id="JAKMXF010000110">
    <property type="protein sequence ID" value="KAI6657936.1"/>
    <property type="molecule type" value="Genomic_DNA"/>
</dbReference>
<dbReference type="SMART" id="SM00369">
    <property type="entry name" value="LRR_TYP"/>
    <property type="match status" value="5"/>
</dbReference>
<keyword evidence="2" id="KW-0677">Repeat</keyword>
<evidence type="ECO:0000313" key="4">
    <source>
        <dbReference type="Proteomes" id="UP001165289"/>
    </source>
</evidence>
<dbReference type="AlphaFoldDB" id="A0AAV7K999"/>
<dbReference type="Gene3D" id="3.80.10.10">
    <property type="entry name" value="Ribonuclease Inhibitor"/>
    <property type="match status" value="2"/>
</dbReference>
<keyword evidence="1" id="KW-0433">Leucine-rich repeat</keyword>
<gene>
    <name evidence="3" type="ORF">LOD99_15654</name>
</gene>
<dbReference type="InterPro" id="IPR032675">
    <property type="entry name" value="LRR_dom_sf"/>
</dbReference>
<dbReference type="InterPro" id="IPR003591">
    <property type="entry name" value="Leu-rich_rpt_typical-subtyp"/>
</dbReference>
<comment type="caution">
    <text evidence="3">The sequence shown here is derived from an EMBL/GenBank/DDBJ whole genome shotgun (WGS) entry which is preliminary data.</text>
</comment>
<proteinExistence type="predicted"/>
<dbReference type="SMART" id="SM00365">
    <property type="entry name" value="LRR_SD22"/>
    <property type="match status" value="6"/>
</dbReference>
<name>A0AAV7K999_9METZ</name>
<dbReference type="Pfam" id="PF14580">
    <property type="entry name" value="LRR_9"/>
    <property type="match status" value="1"/>
</dbReference>
<evidence type="ECO:0000313" key="3">
    <source>
        <dbReference type="EMBL" id="KAI6657936.1"/>
    </source>
</evidence>
<organism evidence="3 4">
    <name type="scientific">Oopsacas minuta</name>
    <dbReference type="NCBI Taxonomy" id="111878"/>
    <lineage>
        <taxon>Eukaryota</taxon>
        <taxon>Metazoa</taxon>
        <taxon>Porifera</taxon>
        <taxon>Hexactinellida</taxon>
        <taxon>Hexasterophora</taxon>
        <taxon>Lyssacinosida</taxon>
        <taxon>Leucopsacidae</taxon>
        <taxon>Oopsacas</taxon>
    </lineage>
</organism>
<sequence>MYGGKLALSTIAERIGHSNFSNIRELSLVNQSIKSFDLDPIESLDNLRSLNLENNQLTSLEGLLELNRLRILCVNSNKITSLHSTHDDVQYPVLTNLHVLQLASNTIANLGPLQLHRFPSLKALFLQNNDISSLEGLEELPSLIELVLDRNKIKYIAEKDIASLKNILELHLEENRLRYLPDLSALVSLHRLFLGNNRILDLKELVKLTDLTLLIEISFINNPISRKANYTIAIIQAVPNIRVIDRCDIPSDERTRALDELNTQWNPI</sequence>
<dbReference type="Pfam" id="PF13855">
    <property type="entry name" value="LRR_8"/>
    <property type="match status" value="1"/>
</dbReference>
<dbReference type="PANTHER" id="PTHR46652:SF3">
    <property type="entry name" value="LEUCINE-RICH REPEAT-CONTAINING PROTEIN 9"/>
    <property type="match status" value="1"/>
</dbReference>
<keyword evidence="4" id="KW-1185">Reference proteome</keyword>
<dbReference type="PROSITE" id="PS51450">
    <property type="entry name" value="LRR"/>
    <property type="match status" value="5"/>
</dbReference>
<reference evidence="3 4" key="1">
    <citation type="journal article" date="2023" name="BMC Biol.">
        <title>The compact genome of the sponge Oopsacas minuta (Hexactinellida) is lacking key metazoan core genes.</title>
        <authorList>
            <person name="Santini S."/>
            <person name="Schenkelaars Q."/>
            <person name="Jourda C."/>
            <person name="Duchesne M."/>
            <person name="Belahbib H."/>
            <person name="Rocher C."/>
            <person name="Selva M."/>
            <person name="Riesgo A."/>
            <person name="Vervoort M."/>
            <person name="Leys S.P."/>
            <person name="Kodjabachian L."/>
            <person name="Le Bivic A."/>
            <person name="Borchiellini C."/>
            <person name="Claverie J.M."/>
            <person name="Renard E."/>
        </authorList>
    </citation>
    <scope>NUCLEOTIDE SEQUENCE [LARGE SCALE GENOMIC DNA]</scope>
    <source>
        <strain evidence="3">SPO-2</strain>
    </source>
</reference>
<dbReference type="Proteomes" id="UP001165289">
    <property type="component" value="Unassembled WGS sequence"/>
</dbReference>
<dbReference type="PANTHER" id="PTHR46652">
    <property type="entry name" value="LEUCINE-RICH REPEAT AND IQ DOMAIN-CONTAINING PROTEIN 1-RELATED"/>
    <property type="match status" value="1"/>
</dbReference>
<evidence type="ECO:0000256" key="2">
    <source>
        <dbReference type="ARBA" id="ARBA00022737"/>
    </source>
</evidence>
<evidence type="ECO:0000256" key="1">
    <source>
        <dbReference type="ARBA" id="ARBA00022614"/>
    </source>
</evidence>